<dbReference type="AlphaFoldDB" id="A0A8D9A9B3"/>
<keyword evidence="7" id="KW-0812">Transmembrane</keyword>
<organism evidence="8">
    <name type="scientific">Cacopsylla melanoneura</name>
    <dbReference type="NCBI Taxonomy" id="428564"/>
    <lineage>
        <taxon>Eukaryota</taxon>
        <taxon>Metazoa</taxon>
        <taxon>Ecdysozoa</taxon>
        <taxon>Arthropoda</taxon>
        <taxon>Hexapoda</taxon>
        <taxon>Insecta</taxon>
        <taxon>Pterygota</taxon>
        <taxon>Neoptera</taxon>
        <taxon>Paraneoptera</taxon>
        <taxon>Hemiptera</taxon>
        <taxon>Sternorrhyncha</taxon>
        <taxon>Psylloidea</taxon>
        <taxon>Psyllidae</taxon>
        <taxon>Psyllinae</taxon>
        <taxon>Cacopsylla</taxon>
    </lineage>
</organism>
<evidence type="ECO:0000256" key="5">
    <source>
        <dbReference type="ARBA" id="ARBA00022801"/>
    </source>
</evidence>
<name>A0A8D9A9B3_9HEMI</name>
<feature type="transmembrane region" description="Helical" evidence="7">
    <location>
        <begin position="45"/>
        <end position="64"/>
    </location>
</feature>
<dbReference type="InterPro" id="IPR001563">
    <property type="entry name" value="Peptidase_S10"/>
</dbReference>
<keyword evidence="6" id="KW-0325">Glycoprotein</keyword>
<dbReference type="InterPro" id="IPR029058">
    <property type="entry name" value="AB_hydrolase_fold"/>
</dbReference>
<keyword evidence="4" id="KW-0732">Signal</keyword>
<keyword evidence="7" id="KW-1133">Transmembrane helix</keyword>
<keyword evidence="2 8" id="KW-0121">Carboxypeptidase</keyword>
<evidence type="ECO:0000256" key="1">
    <source>
        <dbReference type="ARBA" id="ARBA00009431"/>
    </source>
</evidence>
<evidence type="ECO:0000256" key="3">
    <source>
        <dbReference type="ARBA" id="ARBA00022670"/>
    </source>
</evidence>
<dbReference type="PANTHER" id="PTHR11802">
    <property type="entry name" value="SERINE PROTEASE FAMILY S10 SERINE CARBOXYPEPTIDASE"/>
    <property type="match status" value="1"/>
</dbReference>
<dbReference type="GO" id="GO:0006508">
    <property type="term" value="P:proteolysis"/>
    <property type="evidence" value="ECO:0007669"/>
    <property type="project" value="UniProtKB-KW"/>
</dbReference>
<protein>
    <submittedName>
        <fullName evidence="8">Probable serine carboxypeptidase CPVL</fullName>
    </submittedName>
</protein>
<dbReference type="GO" id="GO:0004185">
    <property type="term" value="F:serine-type carboxypeptidase activity"/>
    <property type="evidence" value="ECO:0007669"/>
    <property type="project" value="InterPro"/>
</dbReference>
<evidence type="ECO:0000256" key="2">
    <source>
        <dbReference type="ARBA" id="ARBA00022645"/>
    </source>
</evidence>
<keyword evidence="5" id="KW-0378">Hydrolase</keyword>
<dbReference type="Pfam" id="PF00450">
    <property type="entry name" value="Peptidase_S10"/>
    <property type="match status" value="1"/>
</dbReference>
<dbReference type="EMBL" id="HBUF01558237">
    <property type="protein sequence ID" value="CAG6761050.1"/>
    <property type="molecule type" value="Transcribed_RNA"/>
</dbReference>
<keyword evidence="3" id="KW-0645">Protease</keyword>
<accession>A0A8D9A9B3</accession>
<sequence>MDLILDYQRRFNFVFCIQYLRSSTLVLWILIYSNNNNNNRKIKNINTMFLFLVILLFSLSSPSFSSPSPPLYITPLLQSGQYAQAQSLSHLTGFLPGEPVSSYSAFFTIAEGTHLHFWFHPVEKDENWQSKPVALWLQGGLGLSTIRGGIQEYLIAYNVTPDGLVGKYDSGLTQYMNVLMIDNTRVGFSHTQDPSYPIVGSYELIADELYAALTQFFIMFPNLKRSIYIGGTSAGATKVTTLAELVLKRDRKIVDLAGVIIGDGSIQIETDLSGAGDYFNSFGMLEKAVARNLSTIAESIHSAIQAGDVALTSYLRNEVFIGEINRHIGYKGYDIQDIHHAFRFHDYWLDYVELPHIRDQLHVGDIPFTVIDPNVANFLSYELYGQKDKSRLEFVLKHGVPFCKYQGQYDGVFAYQGTIESLRSLDWPGADCLNTETFSRSQIWISGSLFGYIRRCPGLWEVLALRASHVVQLYQPAPLWKVVAAFVRETYKL</sequence>
<dbReference type="SUPFAM" id="SSF53474">
    <property type="entry name" value="alpha/beta-Hydrolases"/>
    <property type="match status" value="1"/>
</dbReference>
<comment type="similarity">
    <text evidence="1">Belongs to the peptidase S10 family.</text>
</comment>
<dbReference type="PANTHER" id="PTHR11802:SF3">
    <property type="entry name" value="RETINOID-INDUCIBLE SERINE CARBOXYPEPTIDASE"/>
    <property type="match status" value="1"/>
</dbReference>
<evidence type="ECO:0000256" key="7">
    <source>
        <dbReference type="SAM" id="Phobius"/>
    </source>
</evidence>
<evidence type="ECO:0000256" key="4">
    <source>
        <dbReference type="ARBA" id="ARBA00022729"/>
    </source>
</evidence>
<feature type="transmembrane region" description="Helical" evidence="7">
    <location>
        <begin position="12"/>
        <end position="33"/>
    </location>
</feature>
<evidence type="ECO:0000313" key="8">
    <source>
        <dbReference type="EMBL" id="CAG6761050.1"/>
    </source>
</evidence>
<keyword evidence="7" id="KW-0472">Membrane</keyword>
<reference evidence="8" key="1">
    <citation type="submission" date="2021-05" db="EMBL/GenBank/DDBJ databases">
        <authorList>
            <person name="Alioto T."/>
            <person name="Alioto T."/>
            <person name="Gomez Garrido J."/>
        </authorList>
    </citation>
    <scope>NUCLEOTIDE SEQUENCE</scope>
</reference>
<proteinExistence type="inferred from homology"/>
<dbReference type="Gene3D" id="3.40.50.1820">
    <property type="entry name" value="alpha/beta hydrolase"/>
    <property type="match status" value="1"/>
</dbReference>
<evidence type="ECO:0000256" key="6">
    <source>
        <dbReference type="ARBA" id="ARBA00023180"/>
    </source>
</evidence>